<evidence type="ECO:0000259" key="1">
    <source>
        <dbReference type="Pfam" id="PF00535"/>
    </source>
</evidence>
<comment type="caution">
    <text evidence="2">The sequence shown here is derived from an EMBL/GenBank/DDBJ whole genome shotgun (WGS) entry which is preliminary data.</text>
</comment>
<dbReference type="AlphaFoldDB" id="A0A2N1UN89"/>
<dbReference type="InterPro" id="IPR001173">
    <property type="entry name" value="Glyco_trans_2-like"/>
</dbReference>
<sequence>MDLTIITVSWNVKDFVRDNFNNIYQNTKNIEFEIFAVDNDSKDGTVDMIKNEFPEVHLIANDYNAGFAKANNQAIKLAKGRYILLLNPDMRVLPGTLEKMVKWMDEHKQAGVAGCHLIKENNETVLHVRRYPKFFDQLAITLKLPHIFPSILNNYLYKDFDYKNEAVVDSIRGSFFMIRKEVIEKIGGLDERYFIWFEEVDYCKQVKNAGWDIMYTPKTECIDFVGKSFALVKRGKTQEYFCDSMLKYFKKWHPVWQYFILKLAWFIGKKITFIGEKLNFKIKAKT</sequence>
<reference evidence="2 3" key="1">
    <citation type="journal article" date="2017" name="ISME J.">
        <title>Potential for microbial H2 and metal transformations associated with novel bacteria and archaea in deep terrestrial subsurface sediments.</title>
        <authorList>
            <person name="Hernsdorf A.W."/>
            <person name="Amano Y."/>
            <person name="Miyakawa K."/>
            <person name="Ise K."/>
            <person name="Suzuki Y."/>
            <person name="Anantharaman K."/>
            <person name="Probst A."/>
            <person name="Burstein D."/>
            <person name="Thomas B.C."/>
            <person name="Banfield J.F."/>
        </authorList>
    </citation>
    <scope>NUCLEOTIDE SEQUENCE [LARGE SCALE GENOMIC DNA]</scope>
    <source>
        <strain evidence="2">HGW-Kuenenbacteria-1</strain>
    </source>
</reference>
<organism evidence="2 3">
    <name type="scientific">Candidatus Kuenenbacteria bacterium HGW-Kuenenbacteria-1</name>
    <dbReference type="NCBI Taxonomy" id="2013812"/>
    <lineage>
        <taxon>Bacteria</taxon>
        <taxon>Candidatus Kueneniibacteriota</taxon>
    </lineage>
</organism>
<evidence type="ECO:0000313" key="2">
    <source>
        <dbReference type="EMBL" id="PKL72208.1"/>
    </source>
</evidence>
<dbReference type="PANTHER" id="PTHR43179:SF7">
    <property type="entry name" value="RHAMNOSYLTRANSFERASE WBBL"/>
    <property type="match status" value="1"/>
</dbReference>
<dbReference type="Pfam" id="PF00535">
    <property type="entry name" value="Glycos_transf_2"/>
    <property type="match status" value="1"/>
</dbReference>
<gene>
    <name evidence="2" type="ORF">CVV26_02575</name>
</gene>
<dbReference type="PANTHER" id="PTHR43179">
    <property type="entry name" value="RHAMNOSYLTRANSFERASE WBBL"/>
    <property type="match status" value="1"/>
</dbReference>
<feature type="domain" description="Glycosyltransferase 2-like" evidence="1">
    <location>
        <begin position="4"/>
        <end position="186"/>
    </location>
</feature>
<dbReference type="EMBL" id="PGYQ01000012">
    <property type="protein sequence ID" value="PKL72208.1"/>
    <property type="molecule type" value="Genomic_DNA"/>
</dbReference>
<name>A0A2N1UN89_9BACT</name>
<dbReference type="InterPro" id="IPR029044">
    <property type="entry name" value="Nucleotide-diphossugar_trans"/>
</dbReference>
<dbReference type="CDD" id="cd04186">
    <property type="entry name" value="GT_2_like_c"/>
    <property type="match status" value="1"/>
</dbReference>
<dbReference type="Proteomes" id="UP000233414">
    <property type="component" value="Unassembled WGS sequence"/>
</dbReference>
<accession>A0A2N1UN89</accession>
<proteinExistence type="predicted"/>
<evidence type="ECO:0000313" key="3">
    <source>
        <dbReference type="Proteomes" id="UP000233414"/>
    </source>
</evidence>
<dbReference type="Gene3D" id="3.90.550.10">
    <property type="entry name" value="Spore Coat Polysaccharide Biosynthesis Protein SpsA, Chain A"/>
    <property type="match status" value="1"/>
</dbReference>
<dbReference type="SUPFAM" id="SSF53448">
    <property type="entry name" value="Nucleotide-diphospho-sugar transferases"/>
    <property type="match status" value="1"/>
</dbReference>
<protein>
    <recommendedName>
        <fullName evidence="1">Glycosyltransferase 2-like domain-containing protein</fullName>
    </recommendedName>
</protein>